<comment type="similarity">
    <text evidence="3">Belongs to the RBT5 family.</text>
</comment>
<feature type="region of interest" description="Disordered" evidence="16">
    <location>
        <begin position="156"/>
        <end position="218"/>
    </location>
</feature>
<evidence type="ECO:0000256" key="2">
    <source>
        <dbReference type="ARBA" id="ARBA00004613"/>
    </source>
</evidence>
<evidence type="ECO:0000256" key="16">
    <source>
        <dbReference type="SAM" id="MobiDB-lite"/>
    </source>
</evidence>
<keyword evidence="8 15" id="KW-0479">Metal-binding</keyword>
<keyword evidence="4" id="KW-1003">Cell membrane</keyword>
<comment type="caution">
    <text evidence="15">Lacks conserved residue(s) required for the propagation of feature annotation.</text>
</comment>
<feature type="disulfide bond" evidence="15">
    <location>
        <begin position="44"/>
        <end position="51"/>
    </location>
</feature>
<dbReference type="GO" id="GO:0098552">
    <property type="term" value="C:side of membrane"/>
    <property type="evidence" value="ECO:0007669"/>
    <property type="project" value="UniProtKB-KW"/>
</dbReference>
<dbReference type="GO" id="GO:0005886">
    <property type="term" value="C:plasma membrane"/>
    <property type="evidence" value="ECO:0007669"/>
    <property type="project" value="UniProtKB-SubCell"/>
</dbReference>
<evidence type="ECO:0000256" key="10">
    <source>
        <dbReference type="ARBA" id="ARBA00023004"/>
    </source>
</evidence>
<evidence type="ECO:0000256" key="4">
    <source>
        <dbReference type="ARBA" id="ARBA00022475"/>
    </source>
</evidence>
<evidence type="ECO:0000259" key="18">
    <source>
        <dbReference type="PROSITE" id="PS52012"/>
    </source>
</evidence>
<proteinExistence type="inferred from homology"/>
<dbReference type="AlphaFoldDB" id="A0A8A1MPD2"/>
<evidence type="ECO:0000313" key="20">
    <source>
        <dbReference type="Proteomes" id="UP000663671"/>
    </source>
</evidence>
<evidence type="ECO:0000256" key="12">
    <source>
        <dbReference type="ARBA" id="ARBA00023157"/>
    </source>
</evidence>
<keyword evidence="10 15" id="KW-0408">Iron</keyword>
<reference evidence="19" key="1">
    <citation type="submission" date="2021-01" db="EMBL/GenBank/DDBJ databases">
        <title>Chromosome-level genome assembly of a human fungal pathogen reveals clustering of transcriptionally co-regulated genes.</title>
        <authorList>
            <person name="Voorhies M."/>
            <person name="Cohen S."/>
            <person name="Shea T.P."/>
            <person name="Petrus S."/>
            <person name="Munoz J.F."/>
            <person name="Poplawski S."/>
            <person name="Goldman W.E."/>
            <person name="Michael T."/>
            <person name="Cuomo C.A."/>
            <person name="Sil A."/>
            <person name="Beyhan S."/>
        </authorList>
    </citation>
    <scope>NUCLEOTIDE SEQUENCE</scope>
    <source>
        <strain evidence="19">WU24</strain>
    </source>
</reference>
<name>A0A8A1MPD2_AJECA</name>
<dbReference type="PANTHER" id="PTHR37928">
    <property type="entry name" value="CFEM DOMAIN PROTEIN (AFU_ORTHOLOGUE AFUA_6G14090)"/>
    <property type="match status" value="1"/>
</dbReference>
<evidence type="ECO:0000256" key="14">
    <source>
        <dbReference type="ARBA" id="ARBA00023288"/>
    </source>
</evidence>
<organism evidence="19 20">
    <name type="scientific">Ajellomyces capsulatus</name>
    <name type="common">Darling's disease fungus</name>
    <name type="synonym">Histoplasma capsulatum</name>
    <dbReference type="NCBI Taxonomy" id="5037"/>
    <lineage>
        <taxon>Eukaryota</taxon>
        <taxon>Fungi</taxon>
        <taxon>Dikarya</taxon>
        <taxon>Ascomycota</taxon>
        <taxon>Pezizomycotina</taxon>
        <taxon>Eurotiomycetes</taxon>
        <taxon>Eurotiomycetidae</taxon>
        <taxon>Onygenales</taxon>
        <taxon>Ajellomycetaceae</taxon>
        <taxon>Histoplasma</taxon>
    </lineage>
</organism>
<feature type="compositionally biased region" description="Low complexity" evidence="16">
    <location>
        <begin position="156"/>
        <end position="216"/>
    </location>
</feature>
<dbReference type="VEuPathDB" id="FungiDB:I7I51_02689"/>
<feature type="binding site" description="axial binding residue" evidence="15">
    <location>
        <position position="48"/>
    </location>
    <ligand>
        <name>heme</name>
        <dbReference type="ChEBI" id="CHEBI:30413"/>
    </ligand>
    <ligandPart>
        <name>Fe</name>
        <dbReference type="ChEBI" id="CHEBI:18248"/>
    </ligandPart>
</feature>
<evidence type="ECO:0000256" key="17">
    <source>
        <dbReference type="SAM" id="SignalP"/>
    </source>
</evidence>
<dbReference type="InterPro" id="IPR051735">
    <property type="entry name" value="CFEM_domain"/>
</dbReference>
<keyword evidence="13" id="KW-0325">Glycoprotein</keyword>
<dbReference type="EMBL" id="CP069116">
    <property type="protein sequence ID" value="QSS66502.1"/>
    <property type="molecule type" value="Genomic_DNA"/>
</dbReference>
<dbReference type="OrthoDB" id="1193027at2759"/>
<keyword evidence="9 17" id="KW-0732">Signal</keyword>
<evidence type="ECO:0000256" key="6">
    <source>
        <dbReference type="ARBA" id="ARBA00022617"/>
    </source>
</evidence>
<keyword evidence="14" id="KW-0449">Lipoprotein</keyword>
<dbReference type="Proteomes" id="UP000663671">
    <property type="component" value="Chromosome 6"/>
</dbReference>
<evidence type="ECO:0000256" key="8">
    <source>
        <dbReference type="ARBA" id="ARBA00022723"/>
    </source>
</evidence>
<comment type="subcellular location">
    <subcellularLocation>
        <location evidence="1">Cell membrane</location>
        <topology evidence="1">Lipid-anchor</topology>
        <topology evidence="1">GPI-anchor</topology>
    </subcellularLocation>
    <subcellularLocation>
        <location evidence="2">Secreted</location>
    </subcellularLocation>
</comment>
<evidence type="ECO:0000256" key="1">
    <source>
        <dbReference type="ARBA" id="ARBA00004609"/>
    </source>
</evidence>
<keyword evidence="12 15" id="KW-1015">Disulfide bond</keyword>
<evidence type="ECO:0000256" key="7">
    <source>
        <dbReference type="ARBA" id="ARBA00022622"/>
    </source>
</evidence>
<feature type="compositionally biased region" description="Polar residues" evidence="16">
    <location>
        <begin position="91"/>
        <end position="109"/>
    </location>
</feature>
<gene>
    <name evidence="19" type="ORF">I7I51_02689</name>
</gene>
<feature type="domain" description="CFEM" evidence="18">
    <location>
        <begin position="1"/>
        <end position="112"/>
    </location>
</feature>
<feature type="compositionally biased region" description="Polar residues" evidence="16">
    <location>
        <begin position="118"/>
        <end position="129"/>
    </location>
</feature>
<dbReference type="Pfam" id="PF05730">
    <property type="entry name" value="CFEM"/>
    <property type="match status" value="1"/>
</dbReference>
<dbReference type="PANTHER" id="PTHR37928:SF1">
    <property type="entry name" value="CFEM DOMAIN PROTEIN (AFU_ORTHOLOGUE AFUA_6G14090)"/>
    <property type="match status" value="1"/>
</dbReference>
<protein>
    <submittedName>
        <fullName evidence="19">Chitinase</fullName>
    </submittedName>
</protein>
<accession>A0A8A1MPD2</accession>
<evidence type="ECO:0000256" key="9">
    <source>
        <dbReference type="ARBA" id="ARBA00022729"/>
    </source>
</evidence>
<dbReference type="GO" id="GO:0046872">
    <property type="term" value="F:metal ion binding"/>
    <property type="evidence" value="ECO:0007669"/>
    <property type="project" value="UniProtKB-UniRule"/>
</dbReference>
<dbReference type="GO" id="GO:0005576">
    <property type="term" value="C:extracellular region"/>
    <property type="evidence" value="ECO:0007669"/>
    <property type="project" value="UniProtKB-SubCell"/>
</dbReference>
<keyword evidence="11" id="KW-0472">Membrane</keyword>
<evidence type="ECO:0000256" key="5">
    <source>
        <dbReference type="ARBA" id="ARBA00022525"/>
    </source>
</evidence>
<dbReference type="InterPro" id="IPR008427">
    <property type="entry name" value="Extracellular_membr_CFEM_dom"/>
</dbReference>
<feature type="signal peptide" evidence="17">
    <location>
        <begin position="1"/>
        <end position="18"/>
    </location>
</feature>
<evidence type="ECO:0000256" key="13">
    <source>
        <dbReference type="ARBA" id="ARBA00023180"/>
    </source>
</evidence>
<evidence type="ECO:0000256" key="15">
    <source>
        <dbReference type="PROSITE-ProRule" id="PRU01356"/>
    </source>
</evidence>
<keyword evidence="6 15" id="KW-0349">Heme</keyword>
<evidence type="ECO:0000256" key="11">
    <source>
        <dbReference type="ARBA" id="ARBA00023136"/>
    </source>
</evidence>
<feature type="disulfide bond" evidence="15">
    <location>
        <begin position="53"/>
        <end position="86"/>
    </location>
</feature>
<keyword evidence="7" id="KW-0336">GPI-anchor</keyword>
<feature type="region of interest" description="Disordered" evidence="16">
    <location>
        <begin position="88"/>
        <end position="129"/>
    </location>
</feature>
<evidence type="ECO:0000313" key="19">
    <source>
        <dbReference type="EMBL" id="QSS66502.1"/>
    </source>
</evidence>
<dbReference type="SMART" id="SM00747">
    <property type="entry name" value="CFEM"/>
    <property type="match status" value="1"/>
</dbReference>
<dbReference type="PROSITE" id="PS52012">
    <property type="entry name" value="CFEM"/>
    <property type="match status" value="1"/>
</dbReference>
<feature type="chain" id="PRO_5034761288" evidence="17">
    <location>
        <begin position="19"/>
        <end position="240"/>
    </location>
</feature>
<keyword evidence="5" id="KW-0964">Secreted</keyword>
<sequence>MKVITLLATGAFTGLGVAQDLQGVSECARGCIGRMMDLAPSLGCKADDVACLCKNMDFAYGVRDCTTEACGAQDLPAAAAAAARYCPGNAPSGSQEPRATATSKQTASPTGAPRPSEASPTGLGSSASTPYTTQAIVSTITSGTQVITTTVGSTTLYSPVSATTGTAGTTGTQPQSTGSSSSPTDKPSSTGNSETTSPGESTGTGTGTTPTPTGNGASHTLIPATLGIMGAVGIALIFSW</sequence>
<evidence type="ECO:0000256" key="3">
    <source>
        <dbReference type="ARBA" id="ARBA00010031"/>
    </source>
</evidence>